<dbReference type="EMBL" id="LXYT01000002">
    <property type="protein sequence ID" value="OLY43535.1"/>
    <property type="molecule type" value="Genomic_DNA"/>
</dbReference>
<organism evidence="1 2">
    <name type="scientific">Bartonella apis</name>
    <dbReference type="NCBI Taxonomy" id="1686310"/>
    <lineage>
        <taxon>Bacteria</taxon>
        <taxon>Pseudomonadati</taxon>
        <taxon>Pseudomonadota</taxon>
        <taxon>Alphaproteobacteria</taxon>
        <taxon>Hyphomicrobiales</taxon>
        <taxon>Bartonellaceae</taxon>
        <taxon>Bartonella</taxon>
    </lineage>
</organism>
<dbReference type="GO" id="GO:0003824">
    <property type="term" value="F:catalytic activity"/>
    <property type="evidence" value="ECO:0007669"/>
    <property type="project" value="InterPro"/>
</dbReference>
<dbReference type="Pfam" id="PF11010">
    <property type="entry name" value="DUF2848"/>
    <property type="match status" value="1"/>
</dbReference>
<name>A0A1R0F995_9HYPH</name>
<evidence type="ECO:0000313" key="1">
    <source>
        <dbReference type="EMBL" id="OLY43535.1"/>
    </source>
</evidence>
<dbReference type="OrthoDB" id="9792678at2"/>
<dbReference type="InterPro" id="IPR036663">
    <property type="entry name" value="Fumarylacetoacetase_C_sf"/>
</dbReference>
<protein>
    <recommendedName>
        <fullName evidence="3">DUF2848 domain-containing protein</fullName>
    </recommendedName>
</protein>
<dbReference type="SUPFAM" id="SSF56529">
    <property type="entry name" value="FAH"/>
    <property type="match status" value="1"/>
</dbReference>
<dbReference type="InterPro" id="IPR021269">
    <property type="entry name" value="DUF2848"/>
</dbReference>
<keyword evidence="2" id="KW-1185">Reference proteome</keyword>
<dbReference type="Proteomes" id="UP000187344">
    <property type="component" value="Unassembled WGS sequence"/>
</dbReference>
<evidence type="ECO:0000313" key="2">
    <source>
        <dbReference type="Proteomes" id="UP000187344"/>
    </source>
</evidence>
<dbReference type="RefSeq" id="WP_075870369.1">
    <property type="nucleotide sequence ID" value="NZ_LXYT01000002.1"/>
</dbReference>
<gene>
    <name evidence="1" type="ORF">PEB0149_009620</name>
</gene>
<accession>A0A1R0F995</accession>
<comment type="caution">
    <text evidence="1">The sequence shown here is derived from an EMBL/GenBank/DDBJ whole genome shotgun (WGS) entry which is preliminary data.</text>
</comment>
<dbReference type="Gene3D" id="3.90.850.10">
    <property type="entry name" value="Fumarylacetoacetase-like, C-terminal domain"/>
    <property type="match status" value="1"/>
</dbReference>
<proteinExistence type="predicted"/>
<sequence>MGSLIVYVVGSGLKTVNVEWVFNAGYAGSNSEEVRHHIEELAALGVPAPKTFPTLYPLGSHVVSQEHLYQAPHNKTSGEAEWALYIGKNENEHLLMAACDHTDRALEAHGVAWSKQSAPDFIGDLAWRYSEVKDSFSDFTLKAWVKDRQGEKLIQDGNAGLLISPSKWLIKLEKAGLARPGTLLMSGTIPMKKSVNQFSNHWRVELADQKGNISRVSYEIERLVDAWE</sequence>
<reference evidence="1 2" key="1">
    <citation type="submission" date="2016-12" db="EMBL/GenBank/DDBJ databases">
        <title>Comparative genomics of Bartonella apis.</title>
        <authorList>
            <person name="Engel P."/>
        </authorList>
    </citation>
    <scope>NUCLEOTIDE SEQUENCE [LARGE SCALE GENOMIC DNA]</scope>
    <source>
        <strain evidence="1 2">PEB0149</strain>
    </source>
</reference>
<evidence type="ECO:0008006" key="3">
    <source>
        <dbReference type="Google" id="ProtNLM"/>
    </source>
</evidence>
<dbReference type="AlphaFoldDB" id="A0A1R0F995"/>